<evidence type="ECO:0000313" key="3">
    <source>
        <dbReference type="Proteomes" id="UP000000238"/>
    </source>
</evidence>
<proteinExistence type="predicted"/>
<dbReference type="KEGG" id="hch:HCH_06852"/>
<dbReference type="OrthoDB" id="9796129at2"/>
<dbReference type="InterPro" id="IPR016181">
    <property type="entry name" value="Acyl_CoA_acyltransferase"/>
</dbReference>
<keyword evidence="3" id="KW-1185">Reference proteome</keyword>
<keyword evidence="2" id="KW-0808">Transferase</keyword>
<dbReference type="Pfam" id="PF00583">
    <property type="entry name" value="Acetyltransf_1"/>
    <property type="match status" value="1"/>
</dbReference>
<dbReference type="AlphaFoldDB" id="Q2S7A2"/>
<feature type="domain" description="N-acetyltransferase" evidence="1">
    <location>
        <begin position="14"/>
        <end position="154"/>
    </location>
</feature>
<reference evidence="2 3" key="1">
    <citation type="journal article" date="2005" name="Nucleic Acids Res.">
        <title>Genomic blueprint of Hahella chejuensis, a marine microbe producing an algicidal agent.</title>
        <authorList>
            <person name="Jeong H."/>
            <person name="Yim J.H."/>
            <person name="Lee C."/>
            <person name="Choi S.-H."/>
            <person name="Park Y.K."/>
            <person name="Yoon S.H."/>
            <person name="Hur C.-G."/>
            <person name="Kang H.-Y."/>
            <person name="Kim D."/>
            <person name="Lee H.H."/>
            <person name="Park K.H."/>
            <person name="Park S.-H."/>
            <person name="Park H.-S."/>
            <person name="Lee H.K."/>
            <person name="Oh T.K."/>
            <person name="Kim J.F."/>
        </authorList>
    </citation>
    <scope>NUCLEOTIDE SEQUENCE [LARGE SCALE GENOMIC DNA]</scope>
    <source>
        <strain evidence="2 3">KCTC 2396</strain>
    </source>
</reference>
<evidence type="ECO:0000259" key="1">
    <source>
        <dbReference type="PROSITE" id="PS51186"/>
    </source>
</evidence>
<dbReference type="eggNOG" id="COG0456">
    <property type="taxonomic scope" value="Bacteria"/>
</dbReference>
<dbReference type="NCBIfam" id="NF033083">
    <property type="entry name" value="AAC_3_I"/>
    <property type="match status" value="1"/>
</dbReference>
<dbReference type="STRING" id="349521.HCH_06852"/>
<dbReference type="Gene3D" id="3.40.630.30">
    <property type="match status" value="1"/>
</dbReference>
<dbReference type="HOGENOM" id="CLU_118619_0_0_6"/>
<evidence type="ECO:0000313" key="2">
    <source>
        <dbReference type="EMBL" id="ABC33472.1"/>
    </source>
</evidence>
<dbReference type="PANTHER" id="PTHR43072">
    <property type="entry name" value="N-ACETYLTRANSFERASE"/>
    <property type="match status" value="1"/>
</dbReference>
<dbReference type="KEGG" id="ag:ABC33472"/>
<dbReference type="GO" id="GO:0016747">
    <property type="term" value="F:acyltransferase activity, transferring groups other than amino-acyl groups"/>
    <property type="evidence" value="ECO:0007669"/>
    <property type="project" value="InterPro"/>
</dbReference>
<dbReference type="SUPFAM" id="SSF55729">
    <property type="entry name" value="Acyl-CoA N-acyltransferases (Nat)"/>
    <property type="match status" value="1"/>
</dbReference>
<name>Q2S7A2_HAHCH</name>
<dbReference type="Proteomes" id="UP000000238">
    <property type="component" value="Chromosome"/>
</dbReference>
<protein>
    <submittedName>
        <fullName evidence="2">Acetyltransferase</fullName>
    </submittedName>
</protein>
<dbReference type="PANTHER" id="PTHR43072:SF60">
    <property type="entry name" value="L-2,4-DIAMINOBUTYRIC ACID ACETYLTRANSFERASE"/>
    <property type="match status" value="1"/>
</dbReference>
<dbReference type="EMBL" id="CP000155">
    <property type="protein sequence ID" value="ABC33472.1"/>
    <property type="molecule type" value="Genomic_DNA"/>
</dbReference>
<dbReference type="CDD" id="cd04301">
    <property type="entry name" value="NAT_SF"/>
    <property type="match status" value="1"/>
</dbReference>
<accession>Q2S7A2</accession>
<dbReference type="InterPro" id="IPR000182">
    <property type="entry name" value="GNAT_dom"/>
</dbReference>
<dbReference type="RefSeq" id="WP_011400522.1">
    <property type="nucleotide sequence ID" value="NC_007645.1"/>
</dbReference>
<gene>
    <name evidence="2" type="ordered locus">HCH_06852</name>
</gene>
<dbReference type="PROSITE" id="PS51186">
    <property type="entry name" value="GNAT"/>
    <property type="match status" value="1"/>
</dbReference>
<organism evidence="2 3">
    <name type="scientific">Hahella chejuensis (strain KCTC 2396)</name>
    <dbReference type="NCBI Taxonomy" id="349521"/>
    <lineage>
        <taxon>Bacteria</taxon>
        <taxon>Pseudomonadati</taxon>
        <taxon>Pseudomonadota</taxon>
        <taxon>Gammaproteobacteria</taxon>
        <taxon>Oceanospirillales</taxon>
        <taxon>Hahellaceae</taxon>
        <taxon>Hahella</taxon>
    </lineage>
</organism>
<sequence>MEYQYKKLLVGDNEFYFQMLDCFGKAFEDLETYNGQRPDYDYISELLGRDTFIALVALNGGRVVGAIAAYVLEKFEQARSEVYIYDLAVDEKHRRQGVATKLIEHLKPIARDKKASVIYVQADYGDDPAIALYTKLGIREDVMHFDISVSEDEM</sequence>